<keyword evidence="5 6" id="KW-0482">Metalloprotease</keyword>
<reference evidence="8 9" key="1">
    <citation type="journal article" date="2024" name="G3 (Bethesda)">
        <title>Genome assembly of Hibiscus sabdariffa L. provides insights into metabolisms of medicinal natural products.</title>
        <authorList>
            <person name="Kim T."/>
        </authorList>
    </citation>
    <scope>NUCLEOTIDE SEQUENCE [LARGE SCALE GENOMIC DNA]</scope>
    <source>
        <strain evidence="8">TK-2024</strain>
        <tissue evidence="8">Old leaves</tissue>
    </source>
</reference>
<dbReference type="EMBL" id="JBBPBN010001515">
    <property type="protein sequence ID" value="KAK8478056.1"/>
    <property type="molecule type" value="Genomic_DNA"/>
</dbReference>
<dbReference type="Pfam" id="PF01432">
    <property type="entry name" value="Peptidase_M3"/>
    <property type="match status" value="1"/>
</dbReference>
<keyword evidence="9" id="KW-1185">Reference proteome</keyword>
<evidence type="ECO:0000313" key="9">
    <source>
        <dbReference type="Proteomes" id="UP001396334"/>
    </source>
</evidence>
<proteinExistence type="inferred from homology"/>
<comment type="similarity">
    <text evidence="6">Belongs to the peptidase M3 family.</text>
</comment>
<feature type="domain" description="Peptidase M3A/M3B catalytic" evidence="7">
    <location>
        <begin position="1"/>
        <end position="69"/>
    </location>
</feature>
<evidence type="ECO:0000256" key="4">
    <source>
        <dbReference type="ARBA" id="ARBA00022833"/>
    </source>
</evidence>
<keyword evidence="4 6" id="KW-0862">Zinc</keyword>
<dbReference type="SUPFAM" id="SSF55486">
    <property type="entry name" value="Metalloproteases ('zincins'), catalytic domain"/>
    <property type="match status" value="1"/>
</dbReference>
<keyword evidence="1 6" id="KW-0645">Protease</keyword>
<dbReference type="InterPro" id="IPR001567">
    <property type="entry name" value="Pept_M3A_M3B_dom"/>
</dbReference>
<evidence type="ECO:0000256" key="2">
    <source>
        <dbReference type="ARBA" id="ARBA00022723"/>
    </source>
</evidence>
<evidence type="ECO:0000259" key="7">
    <source>
        <dbReference type="Pfam" id="PF01432"/>
    </source>
</evidence>
<sequence length="142" mass="16660">MLTKLDEGMVSGIRGIEWDDVELPSRFLENWCYPRDTLMSIAKHYQIGESLAEEVYLKLFAVRTFRAGSCKVVIVSRKRPYIFFLVIQTKLVIAIEIADELTQKFLSRNLEDKILLSVNDNVMIWDERARDRNHELALRLNR</sequence>
<accession>A0ABR1ZD41</accession>
<evidence type="ECO:0000256" key="5">
    <source>
        <dbReference type="ARBA" id="ARBA00023049"/>
    </source>
</evidence>
<dbReference type="Gene3D" id="1.10.1370.40">
    <property type="match status" value="1"/>
</dbReference>
<dbReference type="InterPro" id="IPR045090">
    <property type="entry name" value="Pept_M3A_M3B"/>
</dbReference>
<evidence type="ECO:0000256" key="1">
    <source>
        <dbReference type="ARBA" id="ARBA00022670"/>
    </source>
</evidence>
<gene>
    <name evidence="8" type="ORF">V6N11_049171</name>
</gene>
<dbReference type="Proteomes" id="UP001396334">
    <property type="component" value="Unassembled WGS sequence"/>
</dbReference>
<organism evidence="8 9">
    <name type="scientific">Hibiscus sabdariffa</name>
    <name type="common">roselle</name>
    <dbReference type="NCBI Taxonomy" id="183260"/>
    <lineage>
        <taxon>Eukaryota</taxon>
        <taxon>Viridiplantae</taxon>
        <taxon>Streptophyta</taxon>
        <taxon>Embryophyta</taxon>
        <taxon>Tracheophyta</taxon>
        <taxon>Spermatophyta</taxon>
        <taxon>Magnoliopsida</taxon>
        <taxon>eudicotyledons</taxon>
        <taxon>Gunneridae</taxon>
        <taxon>Pentapetalae</taxon>
        <taxon>rosids</taxon>
        <taxon>malvids</taxon>
        <taxon>Malvales</taxon>
        <taxon>Malvaceae</taxon>
        <taxon>Malvoideae</taxon>
        <taxon>Hibiscus</taxon>
    </lineage>
</organism>
<evidence type="ECO:0000256" key="3">
    <source>
        <dbReference type="ARBA" id="ARBA00022801"/>
    </source>
</evidence>
<keyword evidence="2 6" id="KW-0479">Metal-binding</keyword>
<keyword evidence="3 6" id="KW-0378">Hydrolase</keyword>
<evidence type="ECO:0000313" key="8">
    <source>
        <dbReference type="EMBL" id="KAK8478056.1"/>
    </source>
</evidence>
<comment type="caution">
    <text evidence="8">The sequence shown here is derived from an EMBL/GenBank/DDBJ whole genome shotgun (WGS) entry which is preliminary data.</text>
</comment>
<dbReference type="PANTHER" id="PTHR11804">
    <property type="entry name" value="PROTEASE M3 THIMET OLIGOPEPTIDASE-RELATED"/>
    <property type="match status" value="1"/>
</dbReference>
<protein>
    <recommendedName>
        <fullName evidence="7">Peptidase M3A/M3B catalytic domain-containing protein</fullName>
    </recommendedName>
</protein>
<comment type="cofactor">
    <cofactor evidence="6">
        <name>Zn(2+)</name>
        <dbReference type="ChEBI" id="CHEBI:29105"/>
    </cofactor>
    <text evidence="6">Binds 1 zinc ion.</text>
</comment>
<name>A0ABR1ZD41_9ROSI</name>
<dbReference type="PANTHER" id="PTHR11804:SF83">
    <property type="entry name" value="LD37516P"/>
    <property type="match status" value="1"/>
</dbReference>
<evidence type="ECO:0000256" key="6">
    <source>
        <dbReference type="RuleBase" id="RU003435"/>
    </source>
</evidence>